<evidence type="ECO:0000256" key="1">
    <source>
        <dbReference type="ARBA" id="ARBA00004127"/>
    </source>
</evidence>
<sequence>MLPTLLSASLRRKAGALVALLALGVAVALATLGMMSASYSPLLSPGLFAFSLGLRHAVDVDHIAAIDNVTRKLMSDEQQPLLVGFWFSLGHSTVVCLACVVLTSSSSAVVSAFPRFAAYSGVVGAAFSSVALILVSGYNAITALRLDRRWRCERRAAVADSQQPLCADAQEAVPPHCGVTSLHAHPISLVVRPAEADGGAPQLGVDGLGCATQSPCCGAIFKLVDAPWKLFPVGFLFGLGFDTATEVTLLALATALPSRSCCRSCLRRPCASSTRSTAC</sequence>
<dbReference type="Proteomes" id="UP000751190">
    <property type="component" value="Unassembled WGS sequence"/>
</dbReference>
<proteinExistence type="inferred from homology"/>
<keyword evidence="6 8" id="KW-1133">Transmembrane helix</keyword>
<dbReference type="GO" id="GO:0015099">
    <property type="term" value="F:nickel cation transmembrane transporter activity"/>
    <property type="evidence" value="ECO:0007669"/>
    <property type="project" value="UniProtKB-UniRule"/>
</dbReference>
<dbReference type="PANTHER" id="PTHR31611:SF0">
    <property type="entry name" value="HIGH-AFFINITY NICKEL TRANSPORT PROTEIN NIC1"/>
    <property type="match status" value="1"/>
</dbReference>
<dbReference type="Pfam" id="PF03824">
    <property type="entry name" value="NicO"/>
    <property type="match status" value="2"/>
</dbReference>
<dbReference type="AlphaFoldDB" id="A0A8J5XI87"/>
<evidence type="ECO:0000256" key="4">
    <source>
        <dbReference type="ARBA" id="ARBA00022596"/>
    </source>
</evidence>
<evidence type="ECO:0000256" key="8">
    <source>
        <dbReference type="RuleBase" id="RU362101"/>
    </source>
</evidence>
<name>A0A8J5XI87_DIALT</name>
<dbReference type="InterPro" id="IPR011541">
    <property type="entry name" value="Ni/Co_transpt_high_affinity"/>
</dbReference>
<dbReference type="GO" id="GO:0012505">
    <property type="term" value="C:endomembrane system"/>
    <property type="evidence" value="ECO:0007669"/>
    <property type="project" value="UniProtKB-SubCell"/>
</dbReference>
<dbReference type="InterPro" id="IPR004688">
    <property type="entry name" value="Ni/Co_transpt"/>
</dbReference>
<comment type="similarity">
    <text evidence="2 8">Belongs to the NiCoT transporter (TC 2.A.52) family.</text>
</comment>
<comment type="caution">
    <text evidence="8">Lacks conserved residue(s) required for the propagation of feature annotation.</text>
</comment>
<gene>
    <name evidence="9" type="ORF">KFE25_001171</name>
</gene>
<dbReference type="GO" id="GO:0005886">
    <property type="term" value="C:plasma membrane"/>
    <property type="evidence" value="ECO:0007669"/>
    <property type="project" value="UniProtKB-SubCell"/>
</dbReference>
<comment type="caution">
    <text evidence="9">The sequence shown here is derived from an EMBL/GenBank/DDBJ whole genome shotgun (WGS) entry which is preliminary data.</text>
</comment>
<evidence type="ECO:0000313" key="9">
    <source>
        <dbReference type="EMBL" id="KAG8461567.1"/>
    </source>
</evidence>
<keyword evidence="10" id="KW-1185">Reference proteome</keyword>
<evidence type="ECO:0000256" key="3">
    <source>
        <dbReference type="ARBA" id="ARBA00022448"/>
    </source>
</evidence>
<evidence type="ECO:0000256" key="2">
    <source>
        <dbReference type="ARBA" id="ARBA00010892"/>
    </source>
</evidence>
<feature type="transmembrane region" description="Helical" evidence="8">
    <location>
        <begin position="81"/>
        <end position="104"/>
    </location>
</feature>
<feature type="transmembrane region" description="Helical" evidence="8">
    <location>
        <begin position="116"/>
        <end position="141"/>
    </location>
</feature>
<comment type="subcellular location">
    <subcellularLocation>
        <location evidence="8">Cell membrane</location>
        <topology evidence="8">Multi-pass membrane protein</topology>
    </subcellularLocation>
    <subcellularLocation>
        <location evidence="1">Endomembrane system</location>
        <topology evidence="1">Multi-pass membrane protein</topology>
    </subcellularLocation>
</comment>
<keyword evidence="7 8" id="KW-0472">Membrane</keyword>
<dbReference type="OrthoDB" id="5197598at2759"/>
<keyword evidence="3 8" id="KW-0813">Transport</keyword>
<keyword evidence="5 8" id="KW-0812">Transmembrane</keyword>
<evidence type="ECO:0000256" key="5">
    <source>
        <dbReference type="ARBA" id="ARBA00022692"/>
    </source>
</evidence>
<evidence type="ECO:0000256" key="6">
    <source>
        <dbReference type="ARBA" id="ARBA00022989"/>
    </source>
</evidence>
<organism evidence="9 10">
    <name type="scientific">Diacronema lutheri</name>
    <name type="common">Unicellular marine alga</name>
    <name type="synonym">Monochrysis lutheri</name>
    <dbReference type="NCBI Taxonomy" id="2081491"/>
    <lineage>
        <taxon>Eukaryota</taxon>
        <taxon>Haptista</taxon>
        <taxon>Haptophyta</taxon>
        <taxon>Pavlovophyceae</taxon>
        <taxon>Pavlovales</taxon>
        <taxon>Pavlovaceae</taxon>
        <taxon>Diacronema</taxon>
    </lineage>
</organism>
<protein>
    <recommendedName>
        <fullName evidence="8">Nickel/cobalt efflux system</fullName>
    </recommendedName>
</protein>
<reference evidence="9" key="1">
    <citation type="submission" date="2021-05" db="EMBL/GenBank/DDBJ databases">
        <title>The genome of the haptophyte Pavlova lutheri (Diacronema luteri, Pavlovales) - a model for lipid biosynthesis in eukaryotic algae.</title>
        <authorList>
            <person name="Hulatt C.J."/>
            <person name="Posewitz M.C."/>
        </authorList>
    </citation>
    <scope>NUCLEOTIDE SEQUENCE</scope>
    <source>
        <strain evidence="9">NIVA-4/92</strain>
    </source>
</reference>
<evidence type="ECO:0000256" key="7">
    <source>
        <dbReference type="ARBA" id="ARBA00023136"/>
    </source>
</evidence>
<keyword evidence="4" id="KW-0533">Nickel</keyword>
<accession>A0A8J5XI87</accession>
<dbReference type="PANTHER" id="PTHR31611">
    <property type="entry name" value="HIGH-AFFINITY NICKEL TRANSPORT PROTEIN NIC1"/>
    <property type="match status" value="1"/>
</dbReference>
<dbReference type="EMBL" id="JAGTXO010000025">
    <property type="protein sequence ID" value="KAG8461567.1"/>
    <property type="molecule type" value="Genomic_DNA"/>
</dbReference>
<evidence type="ECO:0000313" key="10">
    <source>
        <dbReference type="Proteomes" id="UP000751190"/>
    </source>
</evidence>